<dbReference type="InterPro" id="IPR011989">
    <property type="entry name" value="ARM-like"/>
</dbReference>
<dbReference type="AlphaFoldDB" id="A0A5C1AIV8"/>
<proteinExistence type="predicted"/>
<evidence type="ECO:0000313" key="1">
    <source>
        <dbReference type="EMBL" id="QEL18183.1"/>
    </source>
</evidence>
<gene>
    <name evidence="1" type="ORF">PX52LOC_05197</name>
</gene>
<dbReference type="EMBL" id="CP042425">
    <property type="protein sequence ID" value="QEL18183.1"/>
    <property type="molecule type" value="Genomic_DNA"/>
</dbReference>
<dbReference type="Pfam" id="PF13646">
    <property type="entry name" value="HEAT_2"/>
    <property type="match status" value="1"/>
</dbReference>
<dbReference type="Gene3D" id="1.25.10.10">
    <property type="entry name" value="Leucine-rich Repeat Variant"/>
    <property type="match status" value="2"/>
</dbReference>
<dbReference type="Proteomes" id="UP000324974">
    <property type="component" value="Chromosome"/>
</dbReference>
<dbReference type="InterPro" id="IPR016024">
    <property type="entry name" value="ARM-type_fold"/>
</dbReference>
<keyword evidence="2" id="KW-1185">Reference proteome</keyword>
<reference evidence="2" key="1">
    <citation type="submission" date="2019-08" db="EMBL/GenBank/DDBJ databases">
        <title>Limnoglobus roseus gen. nov., sp. nov., a novel freshwater planctomycete with a giant genome from the family Gemmataceae.</title>
        <authorList>
            <person name="Kulichevskaya I.S."/>
            <person name="Naumoff D.G."/>
            <person name="Miroshnikov K."/>
            <person name="Ivanova A."/>
            <person name="Philippov D.A."/>
            <person name="Hakobyan A."/>
            <person name="Rijpstra I.C."/>
            <person name="Sinninghe Damste J.S."/>
            <person name="Liesack W."/>
            <person name="Dedysh S.N."/>
        </authorList>
    </citation>
    <scope>NUCLEOTIDE SEQUENCE [LARGE SCALE GENOMIC DNA]</scope>
    <source>
        <strain evidence="2">PX52</strain>
    </source>
</reference>
<dbReference type="RefSeq" id="WP_149112711.1">
    <property type="nucleotide sequence ID" value="NZ_CP042425.1"/>
</dbReference>
<accession>A0A5C1AIV8</accession>
<name>A0A5C1AIV8_9BACT</name>
<evidence type="ECO:0000313" key="2">
    <source>
        <dbReference type="Proteomes" id="UP000324974"/>
    </source>
</evidence>
<dbReference type="SUPFAM" id="SSF48371">
    <property type="entry name" value="ARM repeat"/>
    <property type="match status" value="1"/>
</dbReference>
<organism evidence="1 2">
    <name type="scientific">Limnoglobus roseus</name>
    <dbReference type="NCBI Taxonomy" id="2598579"/>
    <lineage>
        <taxon>Bacteria</taxon>
        <taxon>Pseudomonadati</taxon>
        <taxon>Planctomycetota</taxon>
        <taxon>Planctomycetia</taxon>
        <taxon>Gemmatales</taxon>
        <taxon>Gemmataceae</taxon>
        <taxon>Limnoglobus</taxon>
    </lineage>
</organism>
<dbReference type="KEGG" id="lrs:PX52LOC_05197"/>
<protein>
    <submittedName>
        <fullName evidence="1">HEAT repeat domain-containing protein</fullName>
    </submittedName>
</protein>
<dbReference type="OrthoDB" id="253800at2"/>
<sequence length="538" mass="58400">MDIPAKKLLKLLSDAVPVEVRAASTLVVGELGLRDAEVAAAVAELLTDPAAEVRTNAIKAAGQLKIEKSLPVLLERISHGGPEASLAAEAAAALGAKGVKGLQDLMHKVVPGVRKYIAAALTSAVSHTGDAAGLAVLVDHDPQVAASASSAIIAKIPTLTPDRKAELAKELTALVKNKKKPIPATSEVPVARLLVALNQPAAAEVMWDRILLPHPPEVRTMALQAVGGWTPSPNKEQLKRLFHCASEPDFRIAAPALAILNKLPVTDKTLEDWIALLHAPDIAARRLAMDKIGDRDTNEVAEGLLAQFHHSDRSVRDTARSRLQKLKSGRKALVKGLIESQGHDETWQFARTIATFGKELTPSARTEIFETTCAYLEKSDHRTDPFLFVLREIDAGELQDKLVEQAVGLRKKKKYDAAMTYLKAVARDPSVGFAVRLEIALNGLKVSRKEADPHSRESDPCLRNFDTLFQQDAEQLVKELDKAKFLDEEDLFYVGFHFAEQIGRPQQLGVDLLKLVVKRNPKSEAGKSAKNKLKSVGA</sequence>